<sequence length="202" mass="21917">MDTTIPLTNNIPEAVVPMLLVVGVAATRRTPVPNILRLLSPSTSMVDRNNPNILSIVLAIPPSSPPPAAIPLSTNGIRITHMSLLSMLLLNMAPMLLRRCRLPTTIRTTPPRFTRTRSTRNTRSILSTPSRLPTNQVMDHSSHSSKSTASLMPHPHHTALPNRGSVTILTLKASTGRLAGEAAMGMTEAALEVPKMWAHLRQ</sequence>
<evidence type="ECO:0000313" key="2">
    <source>
        <dbReference type="EMBL" id="KAK6213946.1"/>
    </source>
</evidence>
<comment type="caution">
    <text evidence="2">The sequence shown here is derived from an EMBL/GenBank/DDBJ whole genome shotgun (WGS) entry which is preliminary data.</text>
</comment>
<feature type="region of interest" description="Disordered" evidence="1">
    <location>
        <begin position="107"/>
        <end position="161"/>
    </location>
</feature>
<organism evidence="2 3">
    <name type="scientific">Colletotrichum tabaci</name>
    <dbReference type="NCBI Taxonomy" id="1209068"/>
    <lineage>
        <taxon>Eukaryota</taxon>
        <taxon>Fungi</taxon>
        <taxon>Dikarya</taxon>
        <taxon>Ascomycota</taxon>
        <taxon>Pezizomycotina</taxon>
        <taxon>Sordariomycetes</taxon>
        <taxon>Hypocreomycetidae</taxon>
        <taxon>Glomerellales</taxon>
        <taxon>Glomerellaceae</taxon>
        <taxon>Colletotrichum</taxon>
        <taxon>Colletotrichum destructivum species complex</taxon>
    </lineage>
</organism>
<keyword evidence="3" id="KW-1185">Reference proteome</keyword>
<feature type="compositionally biased region" description="Polar residues" evidence="1">
    <location>
        <begin position="129"/>
        <end position="139"/>
    </location>
</feature>
<evidence type="ECO:0000256" key="1">
    <source>
        <dbReference type="SAM" id="MobiDB-lite"/>
    </source>
</evidence>
<dbReference type="EMBL" id="JASAOK010000044">
    <property type="protein sequence ID" value="KAK6213946.1"/>
    <property type="molecule type" value="Genomic_DNA"/>
</dbReference>
<gene>
    <name evidence="2" type="ORF">QIS74_09948</name>
</gene>
<reference evidence="2 3" key="1">
    <citation type="submission" date="2023-04" db="EMBL/GenBank/DDBJ databases">
        <title>Colletotrichum tabacum stain YC1 causing leaf anthracnose on Nicotiana tabacum(L.) cv.</title>
        <authorList>
            <person name="Ji Z."/>
            <person name="Wang M."/>
            <person name="Zhang J."/>
            <person name="Wang N."/>
            <person name="Zhou Z."/>
        </authorList>
    </citation>
    <scope>NUCLEOTIDE SEQUENCE [LARGE SCALE GENOMIC DNA]</scope>
    <source>
        <strain evidence="2 3">YC1</strain>
    </source>
</reference>
<dbReference type="Proteomes" id="UP001327957">
    <property type="component" value="Unassembled WGS sequence"/>
</dbReference>
<protein>
    <submittedName>
        <fullName evidence="2">Uncharacterized protein</fullName>
    </submittedName>
</protein>
<accession>A0AAV9T6R2</accession>
<dbReference type="AlphaFoldDB" id="A0AAV9T6R2"/>
<evidence type="ECO:0000313" key="3">
    <source>
        <dbReference type="Proteomes" id="UP001327957"/>
    </source>
</evidence>
<name>A0AAV9T6R2_9PEZI</name>
<proteinExistence type="predicted"/>